<proteinExistence type="predicted"/>
<feature type="domain" description="DUF2382" evidence="2">
    <location>
        <begin position="56"/>
        <end position="169"/>
    </location>
</feature>
<accession>A0ABT1HJC9</accession>
<evidence type="ECO:0000256" key="1">
    <source>
        <dbReference type="SAM" id="MobiDB-lite"/>
    </source>
</evidence>
<evidence type="ECO:0000313" key="3">
    <source>
        <dbReference type="EMBL" id="MCP2178031.1"/>
    </source>
</evidence>
<evidence type="ECO:0000259" key="2">
    <source>
        <dbReference type="Pfam" id="PF09557"/>
    </source>
</evidence>
<organism evidence="3 4">
    <name type="scientific">Williamsia maris</name>
    <dbReference type="NCBI Taxonomy" id="72806"/>
    <lineage>
        <taxon>Bacteria</taxon>
        <taxon>Bacillati</taxon>
        <taxon>Actinomycetota</taxon>
        <taxon>Actinomycetes</taxon>
        <taxon>Mycobacteriales</taxon>
        <taxon>Nocardiaceae</taxon>
        <taxon>Williamsia</taxon>
    </lineage>
</organism>
<protein>
    <recommendedName>
        <fullName evidence="2">DUF2382 domain-containing protein</fullName>
    </recommendedName>
</protein>
<name>A0ABT1HJC9_9NOCA</name>
<sequence length="188" mass="19952">MPCPPKAFAVDRASTDAWLSHTNSPIRGHGPLSDPDPAPAPSAPPTVVDEVSLIASREELAATTERVAVATARLEKFLVTEQRTITVDVVREEVRLVYGRPPDTTVERVRAPSTTDHPVAGSTSDTVVLFAEGIEVTRRWVPIETVRLAVTTVTGTETVTGTVRAELIDTSVAPIGNPDGEPGAGRQS</sequence>
<reference evidence="3 4" key="1">
    <citation type="submission" date="2022-06" db="EMBL/GenBank/DDBJ databases">
        <title>Genomic Encyclopedia of Archaeal and Bacterial Type Strains, Phase II (KMG-II): from individual species to whole genera.</title>
        <authorList>
            <person name="Goeker M."/>
        </authorList>
    </citation>
    <scope>NUCLEOTIDE SEQUENCE [LARGE SCALE GENOMIC DNA]</scope>
    <source>
        <strain evidence="3 4">DSM 44693</strain>
    </source>
</reference>
<evidence type="ECO:0000313" key="4">
    <source>
        <dbReference type="Proteomes" id="UP001206895"/>
    </source>
</evidence>
<keyword evidence="4" id="KW-1185">Reference proteome</keyword>
<dbReference type="PANTHER" id="PTHR38463">
    <property type="entry name" value="STRESS RESPONSE PROTEIN YSNF"/>
    <property type="match status" value="1"/>
</dbReference>
<dbReference type="InterPro" id="IPR019060">
    <property type="entry name" value="DUF2382"/>
</dbReference>
<dbReference type="Pfam" id="PF09557">
    <property type="entry name" value="DUF2382"/>
    <property type="match status" value="1"/>
</dbReference>
<comment type="caution">
    <text evidence="3">The sequence shown here is derived from an EMBL/GenBank/DDBJ whole genome shotgun (WGS) entry which is preliminary data.</text>
</comment>
<gene>
    <name evidence="3" type="ORF">LX13_003872</name>
</gene>
<dbReference type="InterPro" id="IPR052967">
    <property type="entry name" value="Stress_Response_Assoc"/>
</dbReference>
<feature type="compositionally biased region" description="Pro residues" evidence="1">
    <location>
        <begin position="34"/>
        <end position="44"/>
    </location>
</feature>
<dbReference type="RefSeq" id="WP_253662995.1">
    <property type="nucleotide sequence ID" value="NZ_BAAAJQ010000003.1"/>
</dbReference>
<dbReference type="Proteomes" id="UP001206895">
    <property type="component" value="Unassembled WGS sequence"/>
</dbReference>
<dbReference type="PANTHER" id="PTHR38463:SF1">
    <property type="entry name" value="STRESS RESPONSE PROTEIN YSNF"/>
    <property type="match status" value="1"/>
</dbReference>
<feature type="region of interest" description="Disordered" evidence="1">
    <location>
        <begin position="20"/>
        <end position="45"/>
    </location>
</feature>
<dbReference type="EMBL" id="JAMTCJ010000004">
    <property type="protein sequence ID" value="MCP2178031.1"/>
    <property type="molecule type" value="Genomic_DNA"/>
</dbReference>